<sequence length="68" mass="8358">MHFMKILVNYKNVKYYKMLQFLINNPLRIKHTPRMYIKAKHFLFLWFYFSASGVARFYNTLHTILQAP</sequence>
<organism evidence="1">
    <name type="scientific">marine sediment metagenome</name>
    <dbReference type="NCBI Taxonomy" id="412755"/>
    <lineage>
        <taxon>unclassified sequences</taxon>
        <taxon>metagenomes</taxon>
        <taxon>ecological metagenomes</taxon>
    </lineage>
</organism>
<dbReference type="AlphaFoldDB" id="A0A0F9IPR9"/>
<gene>
    <name evidence="1" type="ORF">LCGC14_1553410</name>
</gene>
<evidence type="ECO:0000313" key="1">
    <source>
        <dbReference type="EMBL" id="KKM54331.1"/>
    </source>
</evidence>
<proteinExistence type="predicted"/>
<dbReference type="EMBL" id="LAZR01011904">
    <property type="protein sequence ID" value="KKM54331.1"/>
    <property type="molecule type" value="Genomic_DNA"/>
</dbReference>
<protein>
    <submittedName>
        <fullName evidence="1">Uncharacterized protein</fullName>
    </submittedName>
</protein>
<comment type="caution">
    <text evidence="1">The sequence shown here is derived from an EMBL/GenBank/DDBJ whole genome shotgun (WGS) entry which is preliminary data.</text>
</comment>
<accession>A0A0F9IPR9</accession>
<name>A0A0F9IPR9_9ZZZZ</name>
<reference evidence="1" key="1">
    <citation type="journal article" date="2015" name="Nature">
        <title>Complex archaea that bridge the gap between prokaryotes and eukaryotes.</title>
        <authorList>
            <person name="Spang A."/>
            <person name="Saw J.H."/>
            <person name="Jorgensen S.L."/>
            <person name="Zaremba-Niedzwiedzka K."/>
            <person name="Martijn J."/>
            <person name="Lind A.E."/>
            <person name="van Eijk R."/>
            <person name="Schleper C."/>
            <person name="Guy L."/>
            <person name="Ettema T.J."/>
        </authorList>
    </citation>
    <scope>NUCLEOTIDE SEQUENCE</scope>
</reference>